<feature type="non-terminal residue" evidence="1">
    <location>
        <position position="1"/>
    </location>
</feature>
<dbReference type="EMBL" id="AOGT01002310">
    <property type="protein sequence ID" value="EMG45822.1"/>
    <property type="molecule type" value="Genomic_DNA"/>
</dbReference>
<comment type="caution">
    <text evidence="1">The sequence shown here is derived from an EMBL/GenBank/DDBJ whole genome shotgun (WGS) entry which is preliminary data.</text>
</comment>
<organism evidence="1 2">
    <name type="scientific">Candida maltosa (strain Xu316)</name>
    <name type="common">Yeast</name>
    <dbReference type="NCBI Taxonomy" id="1245528"/>
    <lineage>
        <taxon>Eukaryota</taxon>
        <taxon>Fungi</taxon>
        <taxon>Dikarya</taxon>
        <taxon>Ascomycota</taxon>
        <taxon>Saccharomycotina</taxon>
        <taxon>Pichiomycetes</taxon>
        <taxon>Debaryomycetaceae</taxon>
        <taxon>Candida/Lodderomyces clade</taxon>
        <taxon>Candida</taxon>
    </lineage>
</organism>
<dbReference type="Proteomes" id="UP000011777">
    <property type="component" value="Unassembled WGS sequence"/>
</dbReference>
<gene>
    <name evidence="1" type="ORF">G210_3966</name>
</gene>
<dbReference type="AlphaFoldDB" id="M3HF02"/>
<keyword evidence="2" id="KW-1185">Reference proteome</keyword>
<dbReference type="OrthoDB" id="4024850at2759"/>
<accession>M3HF02</accession>
<reference evidence="1 2" key="1">
    <citation type="submission" date="2013-02" db="EMBL/GenBank/DDBJ databases">
        <title>Genome sequence of Candida maltosa Xu316, a potential industrial strain for xylitol and ethanol production.</title>
        <authorList>
            <person name="Yu J."/>
            <person name="Wang Q."/>
            <person name="Geng X."/>
            <person name="Bao W."/>
            <person name="He P."/>
            <person name="Cai J."/>
        </authorList>
    </citation>
    <scope>NUCLEOTIDE SEQUENCE [LARGE SCALE GENOMIC DNA]</scope>
    <source>
        <strain evidence="2">Xu316</strain>
    </source>
</reference>
<dbReference type="HOGENOM" id="CLU_1695244_0_0_1"/>
<proteinExistence type="predicted"/>
<evidence type="ECO:0000313" key="2">
    <source>
        <dbReference type="Proteomes" id="UP000011777"/>
    </source>
</evidence>
<sequence length="155" mass="18258">MASIDIDKNLQLDMIAERLVPVDDTTDSRATTEEYQTVVTRFMSMFKKKVDGDTTNWTIPTEQPSITRKRSLGCLNIFRKESVSPSLPSHYPRPILKNKFNANLREEKIKLKREEAIDVDEFMSNILRIEEGKMQQDETHFVLRQKQVDEYYKRQ</sequence>
<evidence type="ECO:0000313" key="1">
    <source>
        <dbReference type="EMBL" id="EMG45822.1"/>
    </source>
</evidence>
<protein>
    <submittedName>
        <fullName evidence="1">Uncharacterized protein</fullName>
    </submittedName>
</protein>
<name>M3HF02_CANMX</name>